<organism evidence="1 2">
    <name type="scientific">Pleurodeles waltl</name>
    <name type="common">Iberian ribbed newt</name>
    <dbReference type="NCBI Taxonomy" id="8319"/>
    <lineage>
        <taxon>Eukaryota</taxon>
        <taxon>Metazoa</taxon>
        <taxon>Chordata</taxon>
        <taxon>Craniata</taxon>
        <taxon>Vertebrata</taxon>
        <taxon>Euteleostomi</taxon>
        <taxon>Amphibia</taxon>
        <taxon>Batrachia</taxon>
        <taxon>Caudata</taxon>
        <taxon>Salamandroidea</taxon>
        <taxon>Salamandridae</taxon>
        <taxon>Pleurodelinae</taxon>
        <taxon>Pleurodeles</taxon>
    </lineage>
</organism>
<accession>A0AAV7QQ90</accession>
<comment type="caution">
    <text evidence="1">The sequence shown here is derived from an EMBL/GenBank/DDBJ whole genome shotgun (WGS) entry which is preliminary data.</text>
</comment>
<protein>
    <submittedName>
        <fullName evidence="1">Uncharacterized protein</fullName>
    </submittedName>
</protein>
<name>A0AAV7QQ90_PLEWA</name>
<sequence>LCSNTPGDFNLQAQVTKSFKYGTCDLFKPAPPLKQHFTLRTQSLVKPPQTLKEPKFRASTYCKYFLPKTGIFFSDSRTAR</sequence>
<reference evidence="1" key="1">
    <citation type="journal article" date="2022" name="bioRxiv">
        <title>Sequencing and chromosome-scale assembly of the giantPleurodeles waltlgenome.</title>
        <authorList>
            <person name="Brown T."/>
            <person name="Elewa A."/>
            <person name="Iarovenko S."/>
            <person name="Subramanian E."/>
            <person name="Araus A.J."/>
            <person name="Petzold A."/>
            <person name="Susuki M."/>
            <person name="Suzuki K.-i.T."/>
            <person name="Hayashi T."/>
            <person name="Toyoda A."/>
            <person name="Oliveira C."/>
            <person name="Osipova E."/>
            <person name="Leigh N.D."/>
            <person name="Simon A."/>
            <person name="Yun M.H."/>
        </authorList>
    </citation>
    <scope>NUCLEOTIDE SEQUENCE</scope>
    <source>
        <strain evidence="1">20211129_DDA</strain>
        <tissue evidence="1">Liver</tissue>
    </source>
</reference>
<dbReference type="Proteomes" id="UP001066276">
    <property type="component" value="Chromosome 6"/>
</dbReference>
<evidence type="ECO:0000313" key="2">
    <source>
        <dbReference type="Proteomes" id="UP001066276"/>
    </source>
</evidence>
<proteinExistence type="predicted"/>
<evidence type="ECO:0000313" key="1">
    <source>
        <dbReference type="EMBL" id="KAJ1142671.1"/>
    </source>
</evidence>
<gene>
    <name evidence="1" type="ORF">NDU88_008984</name>
</gene>
<feature type="non-terminal residue" evidence="1">
    <location>
        <position position="80"/>
    </location>
</feature>
<dbReference type="EMBL" id="JANPWB010000010">
    <property type="protein sequence ID" value="KAJ1142671.1"/>
    <property type="molecule type" value="Genomic_DNA"/>
</dbReference>
<keyword evidence="2" id="KW-1185">Reference proteome</keyword>
<dbReference type="AlphaFoldDB" id="A0AAV7QQ90"/>
<feature type="non-terminal residue" evidence="1">
    <location>
        <position position="1"/>
    </location>
</feature>